<dbReference type="PANTHER" id="PTHR31096:SF7">
    <property type="entry name" value="ACT DOMAIN-CONTAINING PROTEIN ACR1"/>
    <property type="match status" value="1"/>
</dbReference>
<evidence type="ECO:0000313" key="4">
    <source>
        <dbReference type="EMBL" id="KGN48629.1"/>
    </source>
</evidence>
<dbReference type="CDD" id="cd04897">
    <property type="entry name" value="ACT_ACR_3"/>
    <property type="match status" value="1"/>
</dbReference>
<reference evidence="4 5" key="4">
    <citation type="journal article" date="2011" name="BMC Genomics">
        <title>RNA-Seq improves annotation of protein-coding genes in the cucumber genome.</title>
        <authorList>
            <person name="Li Z."/>
            <person name="Zhang Z."/>
            <person name="Yan P."/>
            <person name="Huang S."/>
            <person name="Fei Z."/>
            <person name="Lin K."/>
        </authorList>
    </citation>
    <scope>NUCLEOTIDE SEQUENCE [LARGE SCALE GENOMIC DNA]</scope>
    <source>
        <strain evidence="5">cv. 9930</strain>
    </source>
</reference>
<comment type="function">
    <text evidence="2">Binds amino acids.</text>
</comment>
<keyword evidence="1 2" id="KW-0677">Repeat</keyword>
<dbReference type="EMBL" id="CM002927">
    <property type="protein sequence ID" value="KGN48629.1"/>
    <property type="molecule type" value="Genomic_DNA"/>
</dbReference>
<dbReference type="CDD" id="cd04895">
    <property type="entry name" value="ACT_ACR_1"/>
    <property type="match status" value="1"/>
</dbReference>
<dbReference type="GO" id="GO:0016597">
    <property type="term" value="F:amino acid binding"/>
    <property type="evidence" value="ECO:0007669"/>
    <property type="project" value="UniProtKB-UniRule"/>
</dbReference>
<keyword evidence="5" id="KW-1185">Reference proteome</keyword>
<dbReference type="Gramene" id="KGN48629">
    <property type="protein sequence ID" value="KGN48629"/>
    <property type="gene ID" value="Csa_6G495830"/>
</dbReference>
<dbReference type="PANTHER" id="PTHR31096">
    <property type="entry name" value="ACT DOMAIN-CONTAINING PROTEIN ACR4-RELATED"/>
    <property type="match status" value="1"/>
</dbReference>
<dbReference type="Proteomes" id="UP000029981">
    <property type="component" value="Chromosome 6"/>
</dbReference>
<dbReference type="InterPro" id="IPR002912">
    <property type="entry name" value="ACT_dom"/>
</dbReference>
<evidence type="ECO:0000256" key="2">
    <source>
        <dbReference type="RuleBase" id="RU369043"/>
    </source>
</evidence>
<organism evidence="4 5">
    <name type="scientific">Cucumis sativus</name>
    <name type="common">Cucumber</name>
    <dbReference type="NCBI Taxonomy" id="3659"/>
    <lineage>
        <taxon>Eukaryota</taxon>
        <taxon>Viridiplantae</taxon>
        <taxon>Streptophyta</taxon>
        <taxon>Embryophyta</taxon>
        <taxon>Tracheophyta</taxon>
        <taxon>Spermatophyta</taxon>
        <taxon>Magnoliopsida</taxon>
        <taxon>eudicotyledons</taxon>
        <taxon>Gunneridae</taxon>
        <taxon>Pentapetalae</taxon>
        <taxon>rosids</taxon>
        <taxon>fabids</taxon>
        <taxon>Cucurbitales</taxon>
        <taxon>Cucurbitaceae</taxon>
        <taxon>Benincaseae</taxon>
        <taxon>Cucumis</taxon>
    </lineage>
</organism>
<dbReference type="STRING" id="3659.A0A0A0KIJ9"/>
<name>A0A0A0KIJ9_CUCSA</name>
<sequence length="600" mass="67149">MKLEVGKRKVEGRMNLETICMNQAAAAIGQHGNHPPTSATPLPTWQPANETTSSQLPQFCCRQNYFPFLLSIHSNHKKLPFSASPFSFFFSFPFTFPRPSPFHTCLPSPSLKLLSAFRSEKSEDMETIYHQPYFVDPQLELLIERIYPPRVCIDNDTFQDCTLVKVDSANKHGILLEMVQVLTDLDLVISKSYISSDGGWFMDVFHVTDQFGNKLTDESLIHYIKQALCASRKEGSPRKVRMCNTGKELLSPEHTAAEITGIDRPGLLSEIFAVLVELGCNITAAVAWTHHKKAASIIYIEEGWNGGMIKDSKRLAHVQEQLENVVDAHNGQGETSSVKLTAPSAGWTHPERRLHQLMYANGDYEQCRCHDDSKSCKMSCTRTHVKIESCKEKGYSIINIRSRDRPKLLFDTVCALTDLQYVVFHAAVSSNGTVAYQEYFIRQKGGCILDSECERKRLLQALVAAIERRVSHGLRLELCALNRVGLLSDITRVFRENGFSISTMDVKTNGKRAIGSIFITDASGHDVDVDPHILDLVLKEIGGSIAVVQGPSKWDDRTSSSRANHGTKVARVEDKPRFSLGNLLWSQLERLSTNFGSIKS</sequence>
<dbReference type="OMA" id="GRSLTMF"/>
<accession>A0A0A0KIJ9</accession>
<evidence type="ECO:0000259" key="3">
    <source>
        <dbReference type="PROSITE" id="PS51671"/>
    </source>
</evidence>
<dbReference type="SUPFAM" id="SSF55021">
    <property type="entry name" value="ACT-like"/>
    <property type="match status" value="3"/>
</dbReference>
<feature type="domain" description="ACT" evidence="3">
    <location>
        <begin position="475"/>
        <end position="553"/>
    </location>
</feature>
<feature type="domain" description="ACT" evidence="3">
    <location>
        <begin position="256"/>
        <end position="336"/>
    </location>
</feature>
<proteinExistence type="predicted"/>
<dbReference type="Pfam" id="PF01842">
    <property type="entry name" value="ACT"/>
    <property type="match status" value="2"/>
</dbReference>
<feature type="domain" description="ACT" evidence="3">
    <location>
        <begin position="163"/>
        <end position="238"/>
    </location>
</feature>
<dbReference type="InterPro" id="IPR045865">
    <property type="entry name" value="ACT-like_dom_sf"/>
</dbReference>
<reference evidence="4 5" key="3">
    <citation type="journal article" date="2010" name="BMC Genomics">
        <title>Transcriptome sequencing and comparative analysis of cucumber flowers with different sex types.</title>
        <authorList>
            <person name="Guo S."/>
            <person name="Zheng Y."/>
            <person name="Joung J.G."/>
            <person name="Liu S."/>
            <person name="Zhang Z."/>
            <person name="Crasta O.R."/>
            <person name="Sobral B.W."/>
            <person name="Xu Y."/>
            <person name="Huang S."/>
            <person name="Fei Z."/>
        </authorList>
    </citation>
    <scope>NUCLEOTIDE SEQUENCE [LARGE SCALE GENOMIC DNA]</scope>
    <source>
        <strain evidence="5">cv. 9930</strain>
    </source>
</reference>
<dbReference type="PROSITE" id="PS51671">
    <property type="entry name" value="ACT"/>
    <property type="match status" value="3"/>
</dbReference>
<protein>
    <recommendedName>
        <fullName evidence="2">ACT domain-containing protein ACR</fullName>
    </recommendedName>
    <alternativeName>
        <fullName evidence="2">Protein ACT DOMAIN REPEATS</fullName>
    </alternativeName>
</protein>
<reference evidence="4 5" key="2">
    <citation type="journal article" date="2009" name="PLoS ONE">
        <title>An integrated genetic and cytogenetic map of the cucumber genome.</title>
        <authorList>
            <person name="Ren Y."/>
            <person name="Zhang Z."/>
            <person name="Liu J."/>
            <person name="Staub J.E."/>
            <person name="Han Y."/>
            <person name="Cheng Z."/>
            <person name="Li X."/>
            <person name="Lu J."/>
            <person name="Miao H."/>
            <person name="Kang H."/>
            <person name="Xie B."/>
            <person name="Gu X."/>
            <person name="Wang X."/>
            <person name="Du Y."/>
            <person name="Jin W."/>
            <person name="Huang S."/>
        </authorList>
    </citation>
    <scope>NUCLEOTIDE SEQUENCE [LARGE SCALE GENOMIC DNA]</scope>
    <source>
        <strain evidence="5">cv. 9930</strain>
    </source>
</reference>
<dbReference type="Gene3D" id="3.30.70.260">
    <property type="match status" value="1"/>
</dbReference>
<dbReference type="AlphaFoldDB" id="A0A0A0KIJ9"/>
<reference evidence="4 5" key="1">
    <citation type="journal article" date="2009" name="Nat. Genet.">
        <title>The genome of the cucumber, Cucumis sativus L.</title>
        <authorList>
            <person name="Huang S."/>
            <person name="Li R."/>
            <person name="Zhang Z."/>
            <person name="Li L."/>
            <person name="Gu X."/>
            <person name="Fan W."/>
            <person name="Lucas W.J."/>
            <person name="Wang X."/>
            <person name="Xie B."/>
            <person name="Ni P."/>
            <person name="Ren Y."/>
            <person name="Zhu H."/>
            <person name="Li J."/>
            <person name="Lin K."/>
            <person name="Jin W."/>
            <person name="Fei Z."/>
            <person name="Li G."/>
            <person name="Staub J."/>
            <person name="Kilian A."/>
            <person name="van der Vossen E.A."/>
            <person name="Wu Y."/>
            <person name="Guo J."/>
            <person name="He J."/>
            <person name="Jia Z."/>
            <person name="Ren Y."/>
            <person name="Tian G."/>
            <person name="Lu Y."/>
            <person name="Ruan J."/>
            <person name="Qian W."/>
            <person name="Wang M."/>
            <person name="Huang Q."/>
            <person name="Li B."/>
            <person name="Xuan Z."/>
            <person name="Cao J."/>
            <person name="Asan"/>
            <person name="Wu Z."/>
            <person name="Zhang J."/>
            <person name="Cai Q."/>
            <person name="Bai Y."/>
            <person name="Zhao B."/>
            <person name="Han Y."/>
            <person name="Li Y."/>
            <person name="Li X."/>
            <person name="Wang S."/>
            <person name="Shi Q."/>
            <person name="Liu S."/>
            <person name="Cho W.K."/>
            <person name="Kim J.Y."/>
            <person name="Xu Y."/>
            <person name="Heller-Uszynska K."/>
            <person name="Miao H."/>
            <person name="Cheng Z."/>
            <person name="Zhang S."/>
            <person name="Wu J."/>
            <person name="Yang Y."/>
            <person name="Kang H."/>
            <person name="Li M."/>
            <person name="Liang H."/>
            <person name="Ren X."/>
            <person name="Shi Z."/>
            <person name="Wen M."/>
            <person name="Jian M."/>
            <person name="Yang H."/>
            <person name="Zhang G."/>
            <person name="Yang Z."/>
            <person name="Chen R."/>
            <person name="Liu S."/>
            <person name="Li J."/>
            <person name="Ma L."/>
            <person name="Liu H."/>
            <person name="Zhou Y."/>
            <person name="Zhao J."/>
            <person name="Fang X."/>
            <person name="Li G."/>
            <person name="Fang L."/>
            <person name="Li Y."/>
            <person name="Liu D."/>
            <person name="Zheng H."/>
            <person name="Zhang Y."/>
            <person name="Qin N."/>
            <person name="Li Z."/>
            <person name="Yang G."/>
            <person name="Yang S."/>
            <person name="Bolund L."/>
            <person name="Kristiansen K."/>
            <person name="Zheng H."/>
            <person name="Li S."/>
            <person name="Zhang X."/>
            <person name="Yang H."/>
            <person name="Wang J."/>
            <person name="Sun R."/>
            <person name="Zhang B."/>
            <person name="Jiang S."/>
            <person name="Wang J."/>
            <person name="Du Y."/>
            <person name="Li S."/>
        </authorList>
    </citation>
    <scope>NUCLEOTIDE SEQUENCE [LARGE SCALE GENOMIC DNA]</scope>
    <source>
        <strain evidence="5">cv. 9930</strain>
    </source>
</reference>
<dbReference type="eggNOG" id="ENOG502QQHS">
    <property type="taxonomic scope" value="Eukaryota"/>
</dbReference>
<evidence type="ECO:0000313" key="5">
    <source>
        <dbReference type="Proteomes" id="UP000029981"/>
    </source>
</evidence>
<gene>
    <name evidence="4" type="ORF">Csa_6G495830</name>
</gene>
<evidence type="ECO:0000256" key="1">
    <source>
        <dbReference type="ARBA" id="ARBA00022737"/>
    </source>
</evidence>
<dbReference type="InterPro" id="IPR040217">
    <property type="entry name" value="ACR1-12"/>
</dbReference>